<comment type="subcellular location">
    <subcellularLocation>
        <location evidence="1">Membrane</location>
        <topology evidence="1">Multi-pass membrane protein</topology>
    </subcellularLocation>
</comment>
<name>A0A7C8M499_9PLEO</name>
<evidence type="ECO:0000256" key="4">
    <source>
        <dbReference type="ARBA" id="ARBA00023136"/>
    </source>
</evidence>
<protein>
    <recommendedName>
        <fullName evidence="7">Rhodopsin domain-containing protein</fullName>
    </recommendedName>
</protein>
<feature type="domain" description="Rhodopsin" evidence="7">
    <location>
        <begin position="2"/>
        <end position="149"/>
    </location>
</feature>
<evidence type="ECO:0000259" key="7">
    <source>
        <dbReference type="Pfam" id="PF20684"/>
    </source>
</evidence>
<feature type="transmembrane region" description="Helical" evidence="6">
    <location>
        <begin position="59"/>
        <end position="77"/>
    </location>
</feature>
<evidence type="ECO:0000256" key="6">
    <source>
        <dbReference type="SAM" id="Phobius"/>
    </source>
</evidence>
<dbReference type="PANTHER" id="PTHR33048:SF47">
    <property type="entry name" value="INTEGRAL MEMBRANE PROTEIN-RELATED"/>
    <property type="match status" value="1"/>
</dbReference>
<evidence type="ECO:0000313" key="9">
    <source>
        <dbReference type="Proteomes" id="UP000481861"/>
    </source>
</evidence>
<dbReference type="EMBL" id="JAADJZ010000024">
    <property type="protein sequence ID" value="KAF2867261.1"/>
    <property type="molecule type" value="Genomic_DNA"/>
</dbReference>
<dbReference type="InterPro" id="IPR052337">
    <property type="entry name" value="SAT4-like"/>
</dbReference>
<dbReference type="InterPro" id="IPR049326">
    <property type="entry name" value="Rhodopsin_dom_fungi"/>
</dbReference>
<evidence type="ECO:0000313" key="8">
    <source>
        <dbReference type="EMBL" id="KAF2867261.1"/>
    </source>
</evidence>
<comment type="caution">
    <text evidence="8">The sequence shown here is derived from an EMBL/GenBank/DDBJ whole genome shotgun (WGS) entry which is preliminary data.</text>
</comment>
<reference evidence="8 9" key="1">
    <citation type="submission" date="2020-01" db="EMBL/GenBank/DDBJ databases">
        <authorList>
            <consortium name="DOE Joint Genome Institute"/>
            <person name="Haridas S."/>
            <person name="Albert R."/>
            <person name="Binder M."/>
            <person name="Bloem J."/>
            <person name="Labutti K."/>
            <person name="Salamov A."/>
            <person name="Andreopoulos B."/>
            <person name="Baker S.E."/>
            <person name="Barry K."/>
            <person name="Bills G."/>
            <person name="Bluhm B.H."/>
            <person name="Cannon C."/>
            <person name="Castanera R."/>
            <person name="Culley D.E."/>
            <person name="Daum C."/>
            <person name="Ezra D."/>
            <person name="Gonzalez J.B."/>
            <person name="Henrissat B."/>
            <person name="Kuo A."/>
            <person name="Liang C."/>
            <person name="Lipzen A."/>
            <person name="Lutzoni F."/>
            <person name="Magnuson J."/>
            <person name="Mondo S."/>
            <person name="Nolan M."/>
            <person name="Ohm R."/>
            <person name="Pangilinan J."/>
            <person name="Park H.-J.H."/>
            <person name="Ramirez L."/>
            <person name="Alfaro M."/>
            <person name="Sun H."/>
            <person name="Tritt A."/>
            <person name="Yoshinaga Y."/>
            <person name="Zwiers L.-H.L."/>
            <person name="Turgeon B.G."/>
            <person name="Goodwin S.B."/>
            <person name="Spatafora J.W."/>
            <person name="Crous P.W."/>
            <person name="Grigoriev I.V."/>
        </authorList>
    </citation>
    <scope>NUCLEOTIDE SEQUENCE [LARGE SCALE GENOMIC DNA]</scope>
    <source>
        <strain evidence="8 9">CBS 611.86</strain>
    </source>
</reference>
<keyword evidence="3 6" id="KW-1133">Transmembrane helix</keyword>
<dbReference type="Proteomes" id="UP000481861">
    <property type="component" value="Unassembled WGS sequence"/>
</dbReference>
<evidence type="ECO:0000256" key="5">
    <source>
        <dbReference type="ARBA" id="ARBA00038359"/>
    </source>
</evidence>
<dbReference type="PANTHER" id="PTHR33048">
    <property type="entry name" value="PTH11-LIKE INTEGRAL MEMBRANE PROTEIN (AFU_ORTHOLOGUE AFUA_5G11245)"/>
    <property type="match status" value="1"/>
</dbReference>
<accession>A0A7C8M499</accession>
<dbReference type="AlphaFoldDB" id="A0A7C8M499"/>
<dbReference type="Pfam" id="PF20684">
    <property type="entry name" value="Fung_rhodopsin"/>
    <property type="match status" value="1"/>
</dbReference>
<keyword evidence="2 6" id="KW-0812">Transmembrane</keyword>
<evidence type="ECO:0000256" key="3">
    <source>
        <dbReference type="ARBA" id="ARBA00022989"/>
    </source>
</evidence>
<feature type="transmembrane region" description="Helical" evidence="6">
    <location>
        <begin position="112"/>
        <end position="130"/>
    </location>
</feature>
<evidence type="ECO:0000256" key="1">
    <source>
        <dbReference type="ARBA" id="ARBA00004141"/>
    </source>
</evidence>
<comment type="similarity">
    <text evidence="5">Belongs to the SAT4 family.</text>
</comment>
<keyword evidence="9" id="KW-1185">Reference proteome</keyword>
<dbReference type="GO" id="GO:0016020">
    <property type="term" value="C:membrane"/>
    <property type="evidence" value="ECO:0007669"/>
    <property type="project" value="UniProtKB-SubCell"/>
</dbReference>
<keyword evidence="4 6" id="KW-0472">Membrane</keyword>
<dbReference type="OrthoDB" id="5278984at2759"/>
<proteinExistence type="inferred from homology"/>
<sequence>QIKNGFGQHQVVILKTDPSKLEAYGFNLYLIVLFYNPGLAFFKYSFLALYIRLFPLINWLRYSCYGMGAIITMWMVGNEFALVFRCNPIEANWIPTAGTCIKDETILMAQSIPTICFDVVMLALPVRIVWGLQMARPARIGVIAVFLLG</sequence>
<feature type="transmembrane region" description="Helical" evidence="6">
    <location>
        <begin position="26"/>
        <end position="47"/>
    </location>
</feature>
<gene>
    <name evidence="8" type="ORF">BDV95DRAFT_464484</name>
</gene>
<organism evidence="8 9">
    <name type="scientific">Massariosphaeria phaeospora</name>
    <dbReference type="NCBI Taxonomy" id="100035"/>
    <lineage>
        <taxon>Eukaryota</taxon>
        <taxon>Fungi</taxon>
        <taxon>Dikarya</taxon>
        <taxon>Ascomycota</taxon>
        <taxon>Pezizomycotina</taxon>
        <taxon>Dothideomycetes</taxon>
        <taxon>Pleosporomycetidae</taxon>
        <taxon>Pleosporales</taxon>
        <taxon>Pleosporales incertae sedis</taxon>
        <taxon>Massariosphaeria</taxon>
    </lineage>
</organism>
<feature type="non-terminal residue" evidence="8">
    <location>
        <position position="149"/>
    </location>
</feature>
<feature type="non-terminal residue" evidence="8">
    <location>
        <position position="1"/>
    </location>
</feature>
<evidence type="ECO:0000256" key="2">
    <source>
        <dbReference type="ARBA" id="ARBA00022692"/>
    </source>
</evidence>